<reference evidence="2 3" key="1">
    <citation type="submission" date="2021-06" db="EMBL/GenBank/DDBJ databases">
        <title>Caerostris extrusa draft genome.</title>
        <authorList>
            <person name="Kono N."/>
            <person name="Arakawa K."/>
        </authorList>
    </citation>
    <scope>NUCLEOTIDE SEQUENCE [LARGE SCALE GENOMIC DNA]</scope>
</reference>
<proteinExistence type="predicted"/>
<evidence type="ECO:0000313" key="3">
    <source>
        <dbReference type="Proteomes" id="UP001054945"/>
    </source>
</evidence>
<protein>
    <submittedName>
        <fullName evidence="2">Uncharacterized protein</fullName>
    </submittedName>
</protein>
<gene>
    <name evidence="2" type="ORF">CEXT_622291</name>
</gene>
<evidence type="ECO:0000256" key="1">
    <source>
        <dbReference type="SAM" id="SignalP"/>
    </source>
</evidence>
<dbReference type="Proteomes" id="UP001054945">
    <property type="component" value="Unassembled WGS sequence"/>
</dbReference>
<dbReference type="AlphaFoldDB" id="A0AAV4MVX5"/>
<name>A0AAV4MVX5_CAEEX</name>
<sequence length="141" mass="15854">MALIPFLKLLFHPLGSWCQWSVTSGVGSSLIKVTVIQRFLRVGRMEAKCSAPSKKDTAERFGSFIYQADPMYMLTTEIRVSNSSDRIHYHNTIESNEKVIEKSEKWSDQSVFNWGDICPRANGIPVPPTPCSSFGGGCRFF</sequence>
<evidence type="ECO:0000313" key="2">
    <source>
        <dbReference type="EMBL" id="GIX76569.1"/>
    </source>
</evidence>
<keyword evidence="3" id="KW-1185">Reference proteome</keyword>
<accession>A0AAV4MVX5</accession>
<feature type="chain" id="PRO_5043517532" evidence="1">
    <location>
        <begin position="19"/>
        <end position="141"/>
    </location>
</feature>
<organism evidence="2 3">
    <name type="scientific">Caerostris extrusa</name>
    <name type="common">Bark spider</name>
    <name type="synonym">Caerostris bankana</name>
    <dbReference type="NCBI Taxonomy" id="172846"/>
    <lineage>
        <taxon>Eukaryota</taxon>
        <taxon>Metazoa</taxon>
        <taxon>Ecdysozoa</taxon>
        <taxon>Arthropoda</taxon>
        <taxon>Chelicerata</taxon>
        <taxon>Arachnida</taxon>
        <taxon>Araneae</taxon>
        <taxon>Araneomorphae</taxon>
        <taxon>Entelegynae</taxon>
        <taxon>Araneoidea</taxon>
        <taxon>Araneidae</taxon>
        <taxon>Caerostris</taxon>
    </lineage>
</organism>
<feature type="signal peptide" evidence="1">
    <location>
        <begin position="1"/>
        <end position="18"/>
    </location>
</feature>
<keyword evidence="1" id="KW-0732">Signal</keyword>
<dbReference type="EMBL" id="BPLR01020264">
    <property type="protein sequence ID" value="GIX76569.1"/>
    <property type="molecule type" value="Genomic_DNA"/>
</dbReference>
<comment type="caution">
    <text evidence="2">The sequence shown here is derived from an EMBL/GenBank/DDBJ whole genome shotgun (WGS) entry which is preliminary data.</text>
</comment>